<evidence type="ECO:0000313" key="5">
    <source>
        <dbReference type="EMBL" id="NMO17001.1"/>
    </source>
</evidence>
<evidence type="ECO:0000259" key="3">
    <source>
        <dbReference type="Pfam" id="PF19289"/>
    </source>
</evidence>
<dbReference type="AlphaFoldDB" id="A0A848LHP6"/>
<feature type="domain" description="Metalloprotease TldD/E central" evidence="4">
    <location>
        <begin position="118"/>
        <end position="222"/>
    </location>
</feature>
<evidence type="ECO:0000259" key="2">
    <source>
        <dbReference type="Pfam" id="PF01523"/>
    </source>
</evidence>
<dbReference type="EMBL" id="JABBJJ010000085">
    <property type="protein sequence ID" value="NMO17001.1"/>
    <property type="molecule type" value="Genomic_DNA"/>
</dbReference>
<feature type="domain" description="Metalloprotease TldD/E N-terminal" evidence="2">
    <location>
        <begin position="22"/>
        <end position="86"/>
    </location>
</feature>
<dbReference type="InterPro" id="IPR045570">
    <property type="entry name" value="Metalloprtase-TldD/E_cen_dom"/>
</dbReference>
<evidence type="ECO:0000259" key="4">
    <source>
        <dbReference type="Pfam" id="PF19290"/>
    </source>
</evidence>
<reference evidence="5 6" key="1">
    <citation type="submission" date="2020-04" db="EMBL/GenBank/DDBJ databases">
        <title>Draft genome of Pyxidicoccus fallax type strain.</title>
        <authorList>
            <person name="Whitworth D.E."/>
        </authorList>
    </citation>
    <scope>NUCLEOTIDE SEQUENCE [LARGE SCALE GENOMIC DNA]</scope>
    <source>
        <strain evidence="5 6">DSM 14698</strain>
    </source>
</reference>
<dbReference type="Pfam" id="PF19290">
    <property type="entry name" value="PmbA_TldD_2nd"/>
    <property type="match status" value="1"/>
</dbReference>
<organism evidence="5 6">
    <name type="scientific">Pyxidicoccus fallax</name>
    <dbReference type="NCBI Taxonomy" id="394095"/>
    <lineage>
        <taxon>Bacteria</taxon>
        <taxon>Pseudomonadati</taxon>
        <taxon>Myxococcota</taxon>
        <taxon>Myxococcia</taxon>
        <taxon>Myxococcales</taxon>
        <taxon>Cystobacterineae</taxon>
        <taxon>Myxococcaceae</taxon>
        <taxon>Pyxidicoccus</taxon>
    </lineage>
</organism>
<accession>A0A848LHP6</accession>
<dbReference type="InterPro" id="IPR036059">
    <property type="entry name" value="TldD/PmbA_sf"/>
</dbReference>
<sequence length="448" mass="47712">MDYQQLAKKIVQRAKKKGAQQAEAFLEVGRQSSVRVHQGQIEDLTQSTSKGVGVRVLVKDRLGFAYTSDFEPAALDHIIDQAVKLAGAAAPNKLNGLPSGKELGRYADTGLLFDTKVAELPGDWKLKAALEAEKAGKAEDPRIIAFNAVGAGDFVSEVYVASTEGLSGAYSGTYVYVYAMPVASDGQGLQTGYWLDYKRFLDDLEAPESVGREAARRAVRMLGAKRVKTQQVPVIFDPLVAASFVSDLASAADGNAVYQKASVLAPLKGKRLAGEHVTLVDDGLLPRGLATAPFDGEGVPTRRTPILDKGVMSGFLYDAFTARKAKARTTGNASRSYNALPSIGTTNLYLEPGTKSPQELLKDVDSGLYVTALLGHGADRVTGELSAGANGIWIEKGELTYPVQEVTVAGNLLRMLKDLDGIGSDLQFRGGSVGAPTVRFRQLTVSGE</sequence>
<dbReference type="GO" id="GO:0005829">
    <property type="term" value="C:cytosol"/>
    <property type="evidence" value="ECO:0007669"/>
    <property type="project" value="TreeGrafter"/>
</dbReference>
<evidence type="ECO:0000313" key="6">
    <source>
        <dbReference type="Proteomes" id="UP000518300"/>
    </source>
</evidence>
<comment type="similarity">
    <text evidence="1">Belongs to the peptidase U62 family.</text>
</comment>
<dbReference type="GO" id="GO:0006508">
    <property type="term" value="P:proteolysis"/>
    <property type="evidence" value="ECO:0007669"/>
    <property type="project" value="InterPro"/>
</dbReference>
<dbReference type="RefSeq" id="WP_169346286.1">
    <property type="nucleotide sequence ID" value="NZ_JABBJJ010000085.1"/>
</dbReference>
<dbReference type="GO" id="GO:0008237">
    <property type="term" value="F:metallopeptidase activity"/>
    <property type="evidence" value="ECO:0007669"/>
    <property type="project" value="InterPro"/>
</dbReference>
<dbReference type="InterPro" id="IPR045569">
    <property type="entry name" value="Metalloprtase-TldD/E_C"/>
</dbReference>
<name>A0A848LHP6_9BACT</name>
<evidence type="ECO:0000256" key="1">
    <source>
        <dbReference type="ARBA" id="ARBA00005836"/>
    </source>
</evidence>
<gene>
    <name evidence="5" type="ORF">HG543_19370</name>
</gene>
<dbReference type="Pfam" id="PF01523">
    <property type="entry name" value="PmbA_TldD_1st"/>
    <property type="match status" value="1"/>
</dbReference>
<dbReference type="InterPro" id="IPR035068">
    <property type="entry name" value="TldD/PmbA_N"/>
</dbReference>
<dbReference type="SUPFAM" id="SSF111283">
    <property type="entry name" value="Putative modulator of DNA gyrase, PmbA/TldD"/>
    <property type="match status" value="1"/>
</dbReference>
<dbReference type="Pfam" id="PF19289">
    <property type="entry name" value="PmbA_TldD_3rd"/>
    <property type="match status" value="1"/>
</dbReference>
<keyword evidence="6" id="KW-1185">Reference proteome</keyword>
<dbReference type="PANTHER" id="PTHR43421">
    <property type="entry name" value="METALLOPROTEASE PMBA"/>
    <property type="match status" value="1"/>
</dbReference>
<proteinExistence type="inferred from homology"/>
<dbReference type="PANTHER" id="PTHR43421:SF1">
    <property type="entry name" value="METALLOPROTEASE PMBA"/>
    <property type="match status" value="1"/>
</dbReference>
<dbReference type="Gene3D" id="3.30.2290.10">
    <property type="entry name" value="PmbA/TldD superfamily"/>
    <property type="match status" value="1"/>
</dbReference>
<dbReference type="Proteomes" id="UP000518300">
    <property type="component" value="Unassembled WGS sequence"/>
</dbReference>
<dbReference type="InterPro" id="IPR002510">
    <property type="entry name" value="Metalloprtase-TldD/E_N"/>
</dbReference>
<dbReference type="InterPro" id="IPR047657">
    <property type="entry name" value="PmbA"/>
</dbReference>
<protein>
    <submittedName>
        <fullName evidence="5">TldD/PmbA family protein</fullName>
    </submittedName>
</protein>
<comment type="caution">
    <text evidence="5">The sequence shown here is derived from an EMBL/GenBank/DDBJ whole genome shotgun (WGS) entry which is preliminary data.</text>
</comment>
<feature type="domain" description="Metalloprotease TldD/E C-terminal" evidence="3">
    <location>
        <begin position="229"/>
        <end position="447"/>
    </location>
</feature>